<evidence type="ECO:0000313" key="3">
    <source>
        <dbReference type="Proteomes" id="UP001234989"/>
    </source>
</evidence>
<sequence length="33" mass="3673">MSASLTNSTKGQKFGPRRGHVADSYGRELDLRH</sequence>
<dbReference type="EMBL" id="CP133612">
    <property type="protein sequence ID" value="WMV09023.1"/>
    <property type="molecule type" value="Genomic_DNA"/>
</dbReference>
<reference evidence="2" key="1">
    <citation type="submission" date="2023-08" db="EMBL/GenBank/DDBJ databases">
        <title>A de novo genome assembly of Solanum verrucosum Schlechtendal, a Mexican diploid species geographically isolated from the other diploid A-genome species in potato relatives.</title>
        <authorList>
            <person name="Hosaka K."/>
        </authorList>
    </citation>
    <scope>NUCLEOTIDE SEQUENCE</scope>
    <source>
        <tissue evidence="2">Young leaves</tissue>
    </source>
</reference>
<protein>
    <submittedName>
        <fullName evidence="2">Uncharacterized protein</fullName>
    </submittedName>
</protein>
<accession>A0AAF0T9D3</accession>
<dbReference type="AlphaFoldDB" id="A0AAF0T9D3"/>
<feature type="region of interest" description="Disordered" evidence="1">
    <location>
        <begin position="1"/>
        <end position="33"/>
    </location>
</feature>
<feature type="compositionally biased region" description="Polar residues" evidence="1">
    <location>
        <begin position="1"/>
        <end position="11"/>
    </location>
</feature>
<evidence type="ECO:0000256" key="1">
    <source>
        <dbReference type="SAM" id="MobiDB-lite"/>
    </source>
</evidence>
<name>A0AAF0T9D3_SOLVR</name>
<evidence type="ECO:0000313" key="2">
    <source>
        <dbReference type="EMBL" id="WMV09023.1"/>
    </source>
</evidence>
<proteinExistence type="predicted"/>
<keyword evidence="3" id="KW-1185">Reference proteome</keyword>
<organism evidence="2 3">
    <name type="scientific">Solanum verrucosum</name>
    <dbReference type="NCBI Taxonomy" id="315347"/>
    <lineage>
        <taxon>Eukaryota</taxon>
        <taxon>Viridiplantae</taxon>
        <taxon>Streptophyta</taxon>
        <taxon>Embryophyta</taxon>
        <taxon>Tracheophyta</taxon>
        <taxon>Spermatophyta</taxon>
        <taxon>Magnoliopsida</taxon>
        <taxon>eudicotyledons</taxon>
        <taxon>Gunneridae</taxon>
        <taxon>Pentapetalae</taxon>
        <taxon>asterids</taxon>
        <taxon>lamiids</taxon>
        <taxon>Solanales</taxon>
        <taxon>Solanaceae</taxon>
        <taxon>Solanoideae</taxon>
        <taxon>Solaneae</taxon>
        <taxon>Solanum</taxon>
    </lineage>
</organism>
<dbReference type="Proteomes" id="UP001234989">
    <property type="component" value="Chromosome 1"/>
</dbReference>
<gene>
    <name evidence="2" type="ORF">MTR67_002408</name>
</gene>